<dbReference type="GO" id="GO:0003964">
    <property type="term" value="F:RNA-directed DNA polymerase activity"/>
    <property type="evidence" value="ECO:0007669"/>
    <property type="project" value="UniProtKB-KW"/>
</dbReference>
<keyword evidence="1" id="KW-0472">Membrane</keyword>
<feature type="signal peptide" evidence="2">
    <location>
        <begin position="1"/>
        <end position="21"/>
    </location>
</feature>
<evidence type="ECO:0000256" key="1">
    <source>
        <dbReference type="SAM" id="Phobius"/>
    </source>
</evidence>
<sequence length="559" mass="64059">MKDCRPLLLLMSLAVVDNSFALPDSGWISQLTVTATTKQQQQWPSVYSRDELLQHRDRPVVCPKAIPWELRIRRHGTRAGAMVRNKKTERRWRYKPRLPSVIMWNGRSLPNKADELSALITGQREYRECSVLCLTETWLNRKMFTHLFGLSLRLKKVPTLWKTSCVVPVPKKGRPSAPKDFRPVAPTSHVMKTFERMVLEHLRPLVRDCLDPLQLAYQTDIGVDAIICLLSQSLHTHLERPQSMVRIMFFDFSSAFDTVQSARLAEKLQVMQVDPDMVAWITNYLTDRPQYVMLRHCLSDVGTVLSPFLFTLYTSDFCYNSRTCHLQKFSDDSSIVGCITDNREEEYRELVENFVGWCDGNHLQLNTGKIKELKVPIPVSINGEEVEMVDTYKFLGVHLNNKLDWSDNSEALYRKGQCRLFFLRRLRSFNVCTRLLQMFYQSVVASATFFAIVCWGGGIGSGGASKLNKLVRKASSVVGMKLDCVEAVTERRMKGKLQAIMDNPSHPLYAELRQLRSTFSHRLTQPRASKNLGGSFIPSAIRLYNTSTPRSQRLQSPKD</sequence>
<dbReference type="GO" id="GO:0016706">
    <property type="term" value="F:2-oxoglutarate-dependent dioxygenase activity"/>
    <property type="evidence" value="ECO:0007669"/>
    <property type="project" value="InterPro"/>
</dbReference>
<keyword evidence="4" id="KW-0808">Transferase</keyword>
<dbReference type="InterPro" id="IPR000477">
    <property type="entry name" value="RT_dom"/>
</dbReference>
<proteinExistence type="predicted"/>
<evidence type="ECO:0000259" key="3">
    <source>
        <dbReference type="PROSITE" id="PS50878"/>
    </source>
</evidence>
<dbReference type="Pfam" id="PF00078">
    <property type="entry name" value="RVT_1"/>
    <property type="match status" value="1"/>
</dbReference>
<reference evidence="4" key="1">
    <citation type="journal article" date="2023" name="Front. Mar. Sci.">
        <title>A new Merluccius polli reference genome to investigate the effects of global change in West African waters.</title>
        <authorList>
            <person name="Mateo J.L."/>
            <person name="Blanco-Fernandez C."/>
            <person name="Garcia-Vazquez E."/>
            <person name="Machado-Schiaffino G."/>
        </authorList>
    </citation>
    <scope>NUCLEOTIDE SEQUENCE</scope>
    <source>
        <strain evidence="4">C29</strain>
        <tissue evidence="4">Fin</tissue>
    </source>
</reference>
<keyword evidence="1" id="KW-0812">Transmembrane</keyword>
<gene>
    <name evidence="4" type="primary">RTase_35</name>
    <name evidence="4" type="ORF">N1851_029708</name>
</gene>
<feature type="chain" id="PRO_5041370000" evidence="2">
    <location>
        <begin position="22"/>
        <end position="559"/>
    </location>
</feature>
<accession>A0AA47NSH3</accession>
<comment type="caution">
    <text evidence="4">The sequence shown here is derived from an EMBL/GenBank/DDBJ whole genome shotgun (WGS) entry which is preliminary data.</text>
</comment>
<name>A0AA47NSH3_MERPO</name>
<dbReference type="CDD" id="cd01650">
    <property type="entry name" value="RT_nLTR_like"/>
    <property type="match status" value="1"/>
</dbReference>
<feature type="domain" description="Reverse transcriptase" evidence="3">
    <location>
        <begin position="150"/>
        <end position="399"/>
    </location>
</feature>
<evidence type="ECO:0000313" key="5">
    <source>
        <dbReference type="Proteomes" id="UP001174136"/>
    </source>
</evidence>
<dbReference type="PROSITE" id="PS50878">
    <property type="entry name" value="RT_POL"/>
    <property type="match status" value="1"/>
</dbReference>
<evidence type="ECO:0000313" key="4">
    <source>
        <dbReference type="EMBL" id="KAK0134692.1"/>
    </source>
</evidence>
<dbReference type="Pfam" id="PF09004">
    <property type="entry name" value="ALKBH8_N"/>
    <property type="match status" value="1"/>
</dbReference>
<evidence type="ECO:0000256" key="2">
    <source>
        <dbReference type="SAM" id="SignalP"/>
    </source>
</evidence>
<keyword evidence="5" id="KW-1185">Reference proteome</keyword>
<dbReference type="Proteomes" id="UP001174136">
    <property type="component" value="Unassembled WGS sequence"/>
</dbReference>
<keyword evidence="2" id="KW-0732">Signal</keyword>
<dbReference type="PANTHER" id="PTHR47510:SF3">
    <property type="entry name" value="ENDO_EXONUCLEASE_PHOSPHATASE DOMAIN-CONTAINING PROTEIN"/>
    <property type="match status" value="1"/>
</dbReference>
<keyword evidence="1" id="KW-1133">Transmembrane helix</keyword>
<protein>
    <submittedName>
        <fullName evidence="4">RNA-directed DNA polymerase from transposon BS</fullName>
    </submittedName>
</protein>
<keyword evidence="4" id="KW-0695">RNA-directed DNA polymerase</keyword>
<dbReference type="InterPro" id="IPR015095">
    <property type="entry name" value="AlkB_hom8_N"/>
</dbReference>
<keyword evidence="4" id="KW-0548">Nucleotidyltransferase</keyword>
<feature type="transmembrane region" description="Helical" evidence="1">
    <location>
        <begin position="438"/>
        <end position="459"/>
    </location>
</feature>
<dbReference type="EMBL" id="JAOPHQ010005691">
    <property type="protein sequence ID" value="KAK0134692.1"/>
    <property type="molecule type" value="Genomic_DNA"/>
</dbReference>
<dbReference type="GO" id="GO:0008168">
    <property type="term" value="F:methyltransferase activity"/>
    <property type="evidence" value="ECO:0007669"/>
    <property type="project" value="InterPro"/>
</dbReference>
<organism evidence="4 5">
    <name type="scientific">Merluccius polli</name>
    <name type="common">Benguela hake</name>
    <name type="synonym">Merluccius cadenati</name>
    <dbReference type="NCBI Taxonomy" id="89951"/>
    <lineage>
        <taxon>Eukaryota</taxon>
        <taxon>Metazoa</taxon>
        <taxon>Chordata</taxon>
        <taxon>Craniata</taxon>
        <taxon>Vertebrata</taxon>
        <taxon>Euteleostomi</taxon>
        <taxon>Actinopterygii</taxon>
        <taxon>Neopterygii</taxon>
        <taxon>Teleostei</taxon>
        <taxon>Neoteleostei</taxon>
        <taxon>Acanthomorphata</taxon>
        <taxon>Zeiogadaria</taxon>
        <taxon>Gadariae</taxon>
        <taxon>Gadiformes</taxon>
        <taxon>Gadoidei</taxon>
        <taxon>Merlucciidae</taxon>
        <taxon>Merluccius</taxon>
    </lineage>
</organism>
<dbReference type="PANTHER" id="PTHR47510">
    <property type="entry name" value="REVERSE TRANSCRIPTASE DOMAIN-CONTAINING PROTEIN"/>
    <property type="match status" value="1"/>
</dbReference>
<dbReference type="AlphaFoldDB" id="A0AA47NSH3"/>